<dbReference type="Pfam" id="PF00571">
    <property type="entry name" value="CBS"/>
    <property type="match status" value="2"/>
</dbReference>
<organism evidence="11 12">
    <name type="scientific">Ornithinimicrobium humiphilum</name>
    <dbReference type="NCBI Taxonomy" id="125288"/>
    <lineage>
        <taxon>Bacteria</taxon>
        <taxon>Bacillati</taxon>
        <taxon>Actinomycetota</taxon>
        <taxon>Actinomycetes</taxon>
        <taxon>Micrococcales</taxon>
        <taxon>Ornithinimicrobiaceae</taxon>
        <taxon>Ornithinimicrobium</taxon>
    </lineage>
</organism>
<keyword evidence="5 9" id="KW-0460">Magnesium</keyword>
<keyword evidence="12" id="KW-1185">Reference proteome</keyword>
<evidence type="ECO:0000256" key="8">
    <source>
        <dbReference type="PROSITE-ProRule" id="PRU00703"/>
    </source>
</evidence>
<feature type="transmembrane region" description="Helical" evidence="9">
    <location>
        <begin position="397"/>
        <end position="421"/>
    </location>
</feature>
<evidence type="ECO:0000256" key="5">
    <source>
        <dbReference type="ARBA" id="ARBA00022842"/>
    </source>
</evidence>
<dbReference type="CDD" id="cd04606">
    <property type="entry name" value="CBS_pair_Mg_transporter"/>
    <property type="match status" value="1"/>
</dbReference>
<dbReference type="GO" id="GO:0046872">
    <property type="term" value="F:metal ion binding"/>
    <property type="evidence" value="ECO:0007669"/>
    <property type="project" value="UniProtKB-KW"/>
</dbReference>
<feature type="transmembrane region" description="Helical" evidence="9">
    <location>
        <begin position="295"/>
        <end position="312"/>
    </location>
</feature>
<dbReference type="PROSITE" id="PS51371">
    <property type="entry name" value="CBS"/>
    <property type="match status" value="2"/>
</dbReference>
<dbReference type="InterPro" id="IPR006667">
    <property type="entry name" value="SLC41_membr_dom"/>
</dbReference>
<comment type="function">
    <text evidence="9">Acts as a magnesium transporter.</text>
</comment>
<dbReference type="OrthoDB" id="9790355at2"/>
<dbReference type="GO" id="GO:0005886">
    <property type="term" value="C:plasma membrane"/>
    <property type="evidence" value="ECO:0007669"/>
    <property type="project" value="UniProtKB-SubCell"/>
</dbReference>
<evidence type="ECO:0000256" key="9">
    <source>
        <dbReference type="RuleBase" id="RU362011"/>
    </source>
</evidence>
<keyword evidence="6 9" id="KW-1133">Transmembrane helix</keyword>
<feature type="domain" description="CBS" evidence="10">
    <location>
        <begin position="148"/>
        <end position="210"/>
    </location>
</feature>
<keyword evidence="8" id="KW-0129">CBS domain</keyword>
<evidence type="ECO:0000256" key="7">
    <source>
        <dbReference type="ARBA" id="ARBA00023136"/>
    </source>
</evidence>
<feature type="transmembrane region" description="Helical" evidence="9">
    <location>
        <begin position="369"/>
        <end position="391"/>
    </location>
</feature>
<comment type="caution">
    <text evidence="9">Lacks conserved residue(s) required for the propagation of feature annotation.</text>
</comment>
<evidence type="ECO:0000256" key="4">
    <source>
        <dbReference type="ARBA" id="ARBA00022692"/>
    </source>
</evidence>
<reference evidence="11 12" key="1">
    <citation type="submission" date="2019-06" db="EMBL/GenBank/DDBJ databases">
        <title>Sequencing the genomes of 1000 actinobacteria strains.</title>
        <authorList>
            <person name="Klenk H.-P."/>
        </authorList>
    </citation>
    <scope>NUCLEOTIDE SEQUENCE [LARGE SCALE GENOMIC DNA]</scope>
    <source>
        <strain evidence="11 12">DSM 12362</strain>
    </source>
</reference>
<dbReference type="PANTHER" id="PTHR41394:SF8">
    <property type="entry name" value="MAGNESIUM TRANSPORTER MGTE"/>
    <property type="match status" value="1"/>
</dbReference>
<dbReference type="SMART" id="SM00924">
    <property type="entry name" value="MgtE_N"/>
    <property type="match status" value="1"/>
</dbReference>
<keyword evidence="4 9" id="KW-0812">Transmembrane</keyword>
<evidence type="ECO:0000256" key="1">
    <source>
        <dbReference type="ARBA" id="ARBA00004141"/>
    </source>
</evidence>
<gene>
    <name evidence="11" type="ORF">FB476_0986</name>
</gene>
<protein>
    <recommendedName>
        <fullName evidence="9">Magnesium transporter MgtE</fullName>
    </recommendedName>
</protein>
<evidence type="ECO:0000259" key="10">
    <source>
        <dbReference type="PROSITE" id="PS51371"/>
    </source>
</evidence>
<accession>A0A543KM11</accession>
<comment type="similarity">
    <text evidence="2 9">Belongs to the SLC41A transporter family.</text>
</comment>
<feature type="transmembrane region" description="Helical" evidence="9">
    <location>
        <begin position="433"/>
        <end position="456"/>
    </location>
</feature>
<dbReference type="InterPro" id="IPR006669">
    <property type="entry name" value="MgtE_transporter"/>
</dbReference>
<dbReference type="Gene3D" id="1.10.357.20">
    <property type="entry name" value="SLC41 divalent cation transporters, integral membrane domain"/>
    <property type="match status" value="1"/>
</dbReference>
<comment type="subcellular location">
    <subcellularLocation>
        <location evidence="9">Cell membrane</location>
        <topology evidence="9">Multi-pass membrane protein</topology>
    </subcellularLocation>
    <subcellularLocation>
        <location evidence="1">Membrane</location>
        <topology evidence="1">Multi-pass membrane protein</topology>
    </subcellularLocation>
</comment>
<keyword evidence="7 9" id="KW-0472">Membrane</keyword>
<comment type="caution">
    <text evidence="11">The sequence shown here is derived from an EMBL/GenBank/DDBJ whole genome shotgun (WGS) entry which is preliminary data.</text>
</comment>
<evidence type="ECO:0000256" key="6">
    <source>
        <dbReference type="ARBA" id="ARBA00022989"/>
    </source>
</evidence>
<dbReference type="SUPFAM" id="SSF54631">
    <property type="entry name" value="CBS-domain pair"/>
    <property type="match status" value="1"/>
</dbReference>
<dbReference type="GO" id="GO:0015095">
    <property type="term" value="F:magnesium ion transmembrane transporter activity"/>
    <property type="evidence" value="ECO:0007669"/>
    <property type="project" value="UniProtKB-UniRule"/>
</dbReference>
<keyword evidence="9" id="KW-1003">Cell membrane</keyword>
<dbReference type="InterPro" id="IPR046342">
    <property type="entry name" value="CBS_dom_sf"/>
</dbReference>
<dbReference type="InterPro" id="IPR038076">
    <property type="entry name" value="MgtE_N_sf"/>
</dbReference>
<evidence type="ECO:0000256" key="3">
    <source>
        <dbReference type="ARBA" id="ARBA00022448"/>
    </source>
</evidence>
<evidence type="ECO:0000313" key="12">
    <source>
        <dbReference type="Proteomes" id="UP000315133"/>
    </source>
</evidence>
<dbReference type="InterPro" id="IPR036739">
    <property type="entry name" value="SLC41_membr_dom_sf"/>
</dbReference>
<dbReference type="RefSeq" id="WP_141817789.1">
    <property type="nucleotide sequence ID" value="NZ_VFPU01000001.1"/>
</dbReference>
<dbReference type="InterPro" id="IPR006668">
    <property type="entry name" value="Mg_transptr_MgtE_intracell_dom"/>
</dbReference>
<dbReference type="InterPro" id="IPR000644">
    <property type="entry name" value="CBS_dom"/>
</dbReference>
<dbReference type="Pfam" id="PF03448">
    <property type="entry name" value="MgtE_N"/>
    <property type="match status" value="1"/>
</dbReference>
<dbReference type="Pfam" id="PF01769">
    <property type="entry name" value="MgtE"/>
    <property type="match status" value="1"/>
</dbReference>
<dbReference type="SUPFAM" id="SSF158791">
    <property type="entry name" value="MgtE N-terminal domain-like"/>
    <property type="match status" value="1"/>
</dbReference>
<feature type="domain" description="CBS" evidence="10">
    <location>
        <begin position="211"/>
        <end position="267"/>
    </location>
</feature>
<dbReference type="SUPFAM" id="SSF161093">
    <property type="entry name" value="MgtE membrane domain-like"/>
    <property type="match status" value="1"/>
</dbReference>
<proteinExistence type="inferred from homology"/>
<evidence type="ECO:0000313" key="11">
    <source>
        <dbReference type="EMBL" id="TQM96125.1"/>
    </source>
</evidence>
<name>A0A543KM11_9MICO</name>
<keyword evidence="9" id="KW-0479">Metal-binding</keyword>
<dbReference type="PANTHER" id="PTHR41394">
    <property type="entry name" value="MAGNESIUM TRANSPORTER MGTE"/>
    <property type="match status" value="1"/>
</dbReference>
<sequence>MSWRSRRARAARREAERSWEDARRRARAGQVAGLRALLRGADLRLVIDELERMAPAPRAAAFRILPRDTGLRAFIALGPALQAEVLEQLGHDEAIRLVADLDPDDRARTLDGLPDEQAAVLLEGLSEEARRETELILRHPAESVGRWTTPAVVSVPADRTVGDALELVRTTGSAAETVYVVPVLDELSRVVGVVSLRRLITADQATPLSAVMREPILLRADEDQEVGARLVRDHGAVGVPVVDDEDRLVGILTVDDAMHVLELEEDEDTARSASRARLDRPYLGTSVLQLARGRVLWLLALVLAAGLTVTVLDRFEATLEQVVTLALFIPLLIGTGGNVGAQSASTVIRALAVEEIRASDLLAVVGKELATGVTLGATLGLVAYLPATWFADSSVALVLSLSVLVVCALAASVGALIPILAERAGVDPAVMSAPLITTVVDATGLLVYFLIAGLVLGI</sequence>
<dbReference type="Gene3D" id="3.10.580.10">
    <property type="entry name" value="CBS-domain"/>
    <property type="match status" value="1"/>
</dbReference>
<dbReference type="Proteomes" id="UP000315133">
    <property type="component" value="Unassembled WGS sequence"/>
</dbReference>
<dbReference type="Gene3D" id="1.25.60.10">
    <property type="entry name" value="MgtE N-terminal domain-like"/>
    <property type="match status" value="1"/>
</dbReference>
<keyword evidence="3 9" id="KW-0813">Transport</keyword>
<evidence type="ECO:0000256" key="2">
    <source>
        <dbReference type="ARBA" id="ARBA00009749"/>
    </source>
</evidence>
<dbReference type="EMBL" id="VFPU01000001">
    <property type="protein sequence ID" value="TQM96125.1"/>
    <property type="molecule type" value="Genomic_DNA"/>
</dbReference>
<dbReference type="SMART" id="SM00116">
    <property type="entry name" value="CBS"/>
    <property type="match status" value="2"/>
</dbReference>
<dbReference type="AlphaFoldDB" id="A0A543KM11"/>
<dbReference type="NCBIfam" id="TIGR00400">
    <property type="entry name" value="mgtE"/>
    <property type="match status" value="1"/>
</dbReference>
<comment type="subunit">
    <text evidence="9">Homodimer.</text>
</comment>